<reference evidence="3 4" key="1">
    <citation type="submission" date="2019-10" db="EMBL/GenBank/DDBJ databases">
        <title>New species of Slilvanegrellaceae.</title>
        <authorList>
            <person name="Pitt A."/>
            <person name="Hahn M.W."/>
        </authorList>
    </citation>
    <scope>NUCLEOTIDE SEQUENCE [LARGE SCALE GENOMIC DNA]</scope>
    <source>
        <strain evidence="3 4">SP-Ram-0.45-NSY-1</strain>
    </source>
</reference>
<dbReference type="PANTHER" id="PTHR34477:SF1">
    <property type="entry name" value="UPF0213 PROTEIN YHBQ"/>
    <property type="match status" value="1"/>
</dbReference>
<dbReference type="SUPFAM" id="SSF82771">
    <property type="entry name" value="GIY-YIG endonuclease"/>
    <property type="match status" value="1"/>
</dbReference>
<keyword evidence="4" id="KW-1185">Reference proteome</keyword>
<evidence type="ECO:0000313" key="4">
    <source>
        <dbReference type="Proteomes" id="UP000437748"/>
    </source>
</evidence>
<accession>A0A6N6VN61</accession>
<dbReference type="Pfam" id="PF01541">
    <property type="entry name" value="GIY-YIG"/>
    <property type="match status" value="1"/>
</dbReference>
<sequence>MSWILYIIQTKSGKLYTGITTNLERRFKEHCSSKKGASFFNFSEPDVILYQESHINRSEASKREYHIKKMTKQQKLNLIIQSQMKRS</sequence>
<evidence type="ECO:0000313" key="3">
    <source>
        <dbReference type="EMBL" id="KAB8036254.1"/>
    </source>
</evidence>
<evidence type="ECO:0000256" key="1">
    <source>
        <dbReference type="ARBA" id="ARBA00007435"/>
    </source>
</evidence>
<dbReference type="RefSeq" id="WP_153421723.1">
    <property type="nucleotide sequence ID" value="NZ_WFLM01000007.1"/>
</dbReference>
<name>A0A6N6VN61_9BACT</name>
<comment type="similarity">
    <text evidence="1">Belongs to the UPF0213 family.</text>
</comment>
<proteinExistence type="inferred from homology"/>
<dbReference type="InterPro" id="IPR035901">
    <property type="entry name" value="GIY-YIG_endonuc_sf"/>
</dbReference>
<dbReference type="CDD" id="cd10456">
    <property type="entry name" value="GIY-YIG_UPF0213"/>
    <property type="match status" value="1"/>
</dbReference>
<dbReference type="OrthoDB" id="9797095at2"/>
<dbReference type="EMBL" id="WFLM01000007">
    <property type="protein sequence ID" value="KAB8036254.1"/>
    <property type="molecule type" value="Genomic_DNA"/>
</dbReference>
<dbReference type="AlphaFoldDB" id="A0A6N6VN61"/>
<comment type="caution">
    <text evidence="3">The sequence shown here is derived from an EMBL/GenBank/DDBJ whole genome shotgun (WGS) entry which is preliminary data.</text>
</comment>
<dbReference type="InterPro" id="IPR050190">
    <property type="entry name" value="UPF0213_domain"/>
</dbReference>
<dbReference type="InterPro" id="IPR000305">
    <property type="entry name" value="GIY-YIG_endonuc"/>
</dbReference>
<dbReference type="PROSITE" id="PS50164">
    <property type="entry name" value="GIY_YIG"/>
    <property type="match status" value="1"/>
</dbReference>
<protein>
    <submittedName>
        <fullName evidence="3">GIY-YIG nuclease family protein</fullName>
    </submittedName>
</protein>
<feature type="domain" description="GIY-YIG" evidence="2">
    <location>
        <begin position="1"/>
        <end position="78"/>
    </location>
</feature>
<organism evidence="3 4">
    <name type="scientific">Silvanigrella paludirubra</name>
    <dbReference type="NCBI Taxonomy" id="2499159"/>
    <lineage>
        <taxon>Bacteria</taxon>
        <taxon>Pseudomonadati</taxon>
        <taxon>Bdellovibrionota</taxon>
        <taxon>Oligoflexia</taxon>
        <taxon>Silvanigrellales</taxon>
        <taxon>Silvanigrellaceae</taxon>
        <taxon>Silvanigrella</taxon>
    </lineage>
</organism>
<dbReference type="PANTHER" id="PTHR34477">
    <property type="entry name" value="UPF0213 PROTEIN YHBQ"/>
    <property type="match status" value="1"/>
</dbReference>
<evidence type="ECO:0000259" key="2">
    <source>
        <dbReference type="PROSITE" id="PS50164"/>
    </source>
</evidence>
<gene>
    <name evidence="3" type="ORF">GCL60_15830</name>
</gene>
<dbReference type="SMART" id="SM00465">
    <property type="entry name" value="GIYc"/>
    <property type="match status" value="1"/>
</dbReference>
<dbReference type="Gene3D" id="3.40.1440.10">
    <property type="entry name" value="GIY-YIG endonuclease"/>
    <property type="match status" value="1"/>
</dbReference>
<dbReference type="Proteomes" id="UP000437748">
    <property type="component" value="Unassembled WGS sequence"/>
</dbReference>